<comment type="caution">
    <text evidence="1">The sequence shown here is derived from an EMBL/GenBank/DDBJ whole genome shotgun (WGS) entry which is preliminary data.</text>
</comment>
<name>A0AB74FGA8_9MYCO</name>
<dbReference type="EMBL" id="FSQE01000004">
    <property type="protein sequence ID" value="SIM97277.1"/>
    <property type="molecule type" value="Genomic_DNA"/>
</dbReference>
<reference evidence="1 2" key="1">
    <citation type="submission" date="2016-11" db="EMBL/GenBank/DDBJ databases">
        <authorList>
            <consortium name="Pathogen Informatics"/>
        </authorList>
    </citation>
    <scope>NUCLEOTIDE SEQUENCE [LARGE SCALE GENOMIC DNA]</scope>
    <source>
        <strain evidence="1 2">696</strain>
    </source>
</reference>
<evidence type="ECO:0000313" key="1">
    <source>
        <dbReference type="EMBL" id="SIM97277.1"/>
    </source>
</evidence>
<dbReference type="Proteomes" id="UP000184831">
    <property type="component" value="Unassembled WGS sequence"/>
</dbReference>
<organism evidence="1 2">
    <name type="scientific">Mycobacteroides abscessus subsp. abscessus</name>
    <dbReference type="NCBI Taxonomy" id="1185650"/>
    <lineage>
        <taxon>Bacteria</taxon>
        <taxon>Bacillati</taxon>
        <taxon>Actinomycetota</taxon>
        <taxon>Actinomycetes</taxon>
        <taxon>Mycobacteriales</taxon>
        <taxon>Mycobacteriaceae</taxon>
        <taxon>Mycobacteroides</taxon>
        <taxon>Mycobacteroides abscessus</taxon>
    </lineage>
</organism>
<gene>
    <name evidence="1" type="ORF">SAMEA2152244_02837</name>
</gene>
<protein>
    <submittedName>
        <fullName evidence="1">Uncharacterized protein</fullName>
    </submittedName>
</protein>
<dbReference type="AlphaFoldDB" id="A0AB74FGA8"/>
<sequence length="66" mass="7659">MSDGRGMYMKYRVERMDGKDMGPCFILEYKKDRHARVALAAYADACAEDNPGLAQDLRWTLEELER</sequence>
<evidence type="ECO:0000313" key="2">
    <source>
        <dbReference type="Proteomes" id="UP000184831"/>
    </source>
</evidence>
<dbReference type="GeneID" id="93378705"/>
<accession>A0AB74FGA8</accession>
<dbReference type="RefSeq" id="WP_005110273.1">
    <property type="nucleotide sequence ID" value="NZ_AP028613.1"/>
</dbReference>
<proteinExistence type="predicted"/>